<dbReference type="PROSITE" id="PS50011">
    <property type="entry name" value="PROTEIN_KINASE_DOM"/>
    <property type="match status" value="1"/>
</dbReference>
<dbReference type="InterPro" id="IPR000719">
    <property type="entry name" value="Prot_kinase_dom"/>
</dbReference>
<sequence>MSAVDLVTTAIGTANLCLQHGQKLMKAYQDFKSADKQVNEKILHVQSIWARTEIQIEFVKQVAGALNREHCRIHLQIFDILISKLSRAATKLEAVLKENYGVKKWKFPFVRDAIDEAILDLDQWQRIFDPTWYLILLIGDELIDKKLSIPPSISHISTIDSSQTEMLSGDSPLVPAQRFRGSLGAEREKESRPKISINLSESGLDWGNAAQVKYSSIYLIPRAASKKKFAVDTIICDQSLDITSARADAESLAKKLAQLDRRTAGLLNCFGFIKRKDAEGRKLASLHLVFSLPAEASEPKSLRHHFLHSKDFSLTTILTVARQLVSAVSYVHTCGWVHKNIRPETILVFPQQKAADACALGPAYLLGFNSFRSVNFRTMRAGDDEWDRNLYRYPSRQGLLAQEDYIMQHDVYSLGVCLLELGLWESFVCCESGTGDQRGEKKRPSASLGLELDSFQSQEEGSVLSAKIKARLVDLARTKLPSRMGDKYTSVVVTCLTCLDPGNKDFGDDEDMRDDDGILVGVRFIEKVLLKLEEIAL</sequence>
<dbReference type="Gene3D" id="1.10.510.10">
    <property type="entry name" value="Transferase(Phosphotransferase) domain 1"/>
    <property type="match status" value="1"/>
</dbReference>
<dbReference type="SUPFAM" id="SSF56112">
    <property type="entry name" value="Protein kinase-like (PK-like)"/>
    <property type="match status" value="1"/>
</dbReference>
<proteinExistence type="predicted"/>
<feature type="domain" description="Protein kinase" evidence="1">
    <location>
        <begin position="198"/>
        <end position="519"/>
    </location>
</feature>
<dbReference type="GO" id="GO:0005524">
    <property type="term" value="F:ATP binding"/>
    <property type="evidence" value="ECO:0007669"/>
    <property type="project" value="InterPro"/>
</dbReference>
<evidence type="ECO:0000259" key="1">
    <source>
        <dbReference type="PROSITE" id="PS50011"/>
    </source>
</evidence>
<dbReference type="EMBL" id="KZ679256">
    <property type="protein sequence ID" value="PTB47210.1"/>
    <property type="molecule type" value="Genomic_DNA"/>
</dbReference>
<dbReference type="GO" id="GO:0004672">
    <property type="term" value="F:protein kinase activity"/>
    <property type="evidence" value="ECO:0007669"/>
    <property type="project" value="InterPro"/>
</dbReference>
<dbReference type="OrthoDB" id="4897567at2759"/>
<name>A0A2T3ZQY9_TRIA4</name>
<evidence type="ECO:0000313" key="2">
    <source>
        <dbReference type="EMBL" id="PTB47210.1"/>
    </source>
</evidence>
<evidence type="ECO:0000313" key="3">
    <source>
        <dbReference type="Proteomes" id="UP000240493"/>
    </source>
</evidence>
<dbReference type="Proteomes" id="UP000240493">
    <property type="component" value="Unassembled WGS sequence"/>
</dbReference>
<dbReference type="STRING" id="1042311.A0A2T3ZQY9"/>
<dbReference type="InterPro" id="IPR011009">
    <property type="entry name" value="Kinase-like_dom_sf"/>
</dbReference>
<protein>
    <recommendedName>
        <fullName evidence="1">Protein kinase domain-containing protein</fullName>
    </recommendedName>
</protein>
<accession>A0A2T3ZQY9</accession>
<organism evidence="2 3">
    <name type="scientific">Trichoderma asperellum (strain ATCC 204424 / CBS 433.97 / NBRC 101777)</name>
    <dbReference type="NCBI Taxonomy" id="1042311"/>
    <lineage>
        <taxon>Eukaryota</taxon>
        <taxon>Fungi</taxon>
        <taxon>Dikarya</taxon>
        <taxon>Ascomycota</taxon>
        <taxon>Pezizomycotina</taxon>
        <taxon>Sordariomycetes</taxon>
        <taxon>Hypocreomycetidae</taxon>
        <taxon>Hypocreales</taxon>
        <taxon>Hypocreaceae</taxon>
        <taxon>Trichoderma</taxon>
    </lineage>
</organism>
<dbReference type="PANTHER" id="PTHR37542">
    <property type="entry name" value="HELO DOMAIN-CONTAINING PROTEIN-RELATED"/>
    <property type="match status" value="1"/>
</dbReference>
<dbReference type="AlphaFoldDB" id="A0A2T3ZQY9"/>
<keyword evidence="3" id="KW-1185">Reference proteome</keyword>
<gene>
    <name evidence="2" type="ORF">M441DRAFT_23113</name>
</gene>
<reference evidence="2 3" key="1">
    <citation type="submission" date="2016-07" db="EMBL/GenBank/DDBJ databases">
        <title>Multiple horizontal gene transfer events from other fungi enriched the ability of initially mycotrophic Trichoderma (Ascomycota) to feed on dead plant biomass.</title>
        <authorList>
            <consortium name="DOE Joint Genome Institute"/>
            <person name="Aerts A."/>
            <person name="Atanasova L."/>
            <person name="Chenthamara K."/>
            <person name="Zhang J."/>
            <person name="Grujic M."/>
            <person name="Henrissat B."/>
            <person name="Kuo A."/>
            <person name="Salamov A."/>
            <person name="Lipzen A."/>
            <person name="Labutti K."/>
            <person name="Barry K."/>
            <person name="Miao Y."/>
            <person name="Rahimi M.J."/>
            <person name="Shen Q."/>
            <person name="Grigoriev I.V."/>
            <person name="Kubicek C.P."/>
            <person name="Druzhinina I.S."/>
        </authorList>
    </citation>
    <scope>NUCLEOTIDE SEQUENCE [LARGE SCALE GENOMIC DNA]</scope>
    <source>
        <strain evidence="2 3">CBS 433.97</strain>
    </source>
</reference>
<dbReference type="PANTHER" id="PTHR37542:SF1">
    <property type="entry name" value="PRION-INHIBITION AND PROPAGATION HELO DOMAIN-CONTAINING PROTEIN"/>
    <property type="match status" value="1"/>
</dbReference>